<evidence type="ECO:0000256" key="11">
    <source>
        <dbReference type="ARBA" id="ARBA00022989"/>
    </source>
</evidence>
<dbReference type="InterPro" id="IPR005311">
    <property type="entry name" value="PBP_dimer"/>
</dbReference>
<dbReference type="SUPFAM" id="SSF56601">
    <property type="entry name" value="beta-lactamase/transpeptidase-like"/>
    <property type="match status" value="1"/>
</dbReference>
<keyword evidence="17" id="KW-1185">Reference proteome</keyword>
<feature type="domain" description="Penicillin-binding protein dimerisation" evidence="15">
    <location>
        <begin position="48"/>
        <end position="205"/>
    </location>
</feature>
<dbReference type="Pfam" id="PF00905">
    <property type="entry name" value="Transpeptidase"/>
    <property type="match status" value="1"/>
</dbReference>
<evidence type="ECO:0000256" key="10">
    <source>
        <dbReference type="ARBA" id="ARBA00022984"/>
    </source>
</evidence>
<gene>
    <name evidence="16" type="ORF">LG35_07780</name>
</gene>
<keyword evidence="10" id="KW-0573">Peptidoglycan synthesis</keyword>
<dbReference type="InterPro" id="IPR017790">
    <property type="entry name" value="Penicillin-binding_protein_2"/>
</dbReference>
<evidence type="ECO:0000256" key="2">
    <source>
        <dbReference type="ARBA" id="ARBA00004236"/>
    </source>
</evidence>
<keyword evidence="13" id="KW-0961">Cell wall biogenesis/degradation</keyword>
<comment type="subcellular location">
    <subcellularLocation>
        <location evidence="2">Cell membrane</location>
    </subcellularLocation>
    <subcellularLocation>
        <location evidence="1">Membrane</location>
        <topology evidence="1">Single-pass membrane protein</topology>
    </subcellularLocation>
</comment>
<dbReference type="InterPro" id="IPR001460">
    <property type="entry name" value="PCN-bd_Tpept"/>
</dbReference>
<dbReference type="InterPro" id="IPR036138">
    <property type="entry name" value="PBP_dimer_sf"/>
</dbReference>
<dbReference type="PANTHER" id="PTHR30627:SF2">
    <property type="entry name" value="PEPTIDOGLYCAN D,D-TRANSPEPTIDASE MRDA"/>
    <property type="match status" value="1"/>
</dbReference>
<dbReference type="Gene3D" id="3.90.1310.10">
    <property type="entry name" value="Penicillin-binding protein 2a (Domain 2)"/>
    <property type="match status" value="1"/>
</dbReference>
<keyword evidence="12" id="KW-0472">Membrane</keyword>
<organism evidence="16 17">
    <name type="scientific">Alistipes inops</name>
    <dbReference type="NCBI Taxonomy" id="1501391"/>
    <lineage>
        <taxon>Bacteria</taxon>
        <taxon>Pseudomonadati</taxon>
        <taxon>Bacteroidota</taxon>
        <taxon>Bacteroidia</taxon>
        <taxon>Bacteroidales</taxon>
        <taxon>Rikenellaceae</taxon>
        <taxon>Alistipes</taxon>
    </lineage>
</organism>
<reference evidence="16 17" key="1">
    <citation type="submission" date="2014-09" db="EMBL/GenBank/DDBJ databases">
        <title>Alistipes sp. 627, sp. nov., a novel member of the family Rikenellaceae isolated from human faeces.</title>
        <authorList>
            <person name="Shkoporov A.N."/>
            <person name="Chaplin A.V."/>
            <person name="Motuzova O.V."/>
            <person name="Kafarskaia L.I."/>
            <person name="Khokhlova E.V."/>
            <person name="Efimov B.A."/>
        </authorList>
    </citation>
    <scope>NUCLEOTIDE SEQUENCE [LARGE SCALE GENOMIC DNA]</scope>
    <source>
        <strain evidence="16 17">627</strain>
    </source>
</reference>
<evidence type="ECO:0000313" key="16">
    <source>
        <dbReference type="EMBL" id="KHE41892.1"/>
    </source>
</evidence>
<evidence type="ECO:0000256" key="7">
    <source>
        <dbReference type="ARBA" id="ARBA00022692"/>
    </source>
</evidence>
<dbReference type="Gene3D" id="3.30.1390.30">
    <property type="entry name" value="Penicillin-binding protein 2a, domain 3"/>
    <property type="match status" value="1"/>
</dbReference>
<evidence type="ECO:0000256" key="5">
    <source>
        <dbReference type="ARBA" id="ARBA00022645"/>
    </source>
</evidence>
<keyword evidence="8" id="KW-0378">Hydrolase</keyword>
<dbReference type="EMBL" id="JRGF01000008">
    <property type="protein sequence ID" value="KHE41892.1"/>
    <property type="molecule type" value="Genomic_DNA"/>
</dbReference>
<protein>
    <submittedName>
        <fullName evidence="16">Penicillin-binding protein</fullName>
    </submittedName>
</protein>
<feature type="domain" description="Penicillin-binding protein transpeptidase" evidence="14">
    <location>
        <begin position="247"/>
        <end position="573"/>
    </location>
</feature>
<dbReference type="Proteomes" id="UP000030889">
    <property type="component" value="Unassembled WGS sequence"/>
</dbReference>
<keyword evidence="3" id="KW-1003">Cell membrane</keyword>
<dbReference type="SUPFAM" id="SSF56519">
    <property type="entry name" value="Penicillin binding protein dimerisation domain"/>
    <property type="match status" value="1"/>
</dbReference>
<evidence type="ECO:0000313" key="17">
    <source>
        <dbReference type="Proteomes" id="UP000030889"/>
    </source>
</evidence>
<sequence length="605" mass="67529">MNRRAKIISLFVIVAFAILLLRLFQIQVLDDSYKRAAQNNVLRKEVQHPPRGEVYDRNGELLVRSIASYDLMAIPRDVGEFDTLALARIAGVTPEKLKSELDKAARYSRRRPSVIVKQMSLEAKLLFDEGEFSGFYTVYRTMRSYPRKMAGNLLGYISEVDAATIARDDYYQTGDYRGMSGIERTYEEVLRGEKGMKVSIVDVHGIEKGPYMDGAADLQAIPGTAITTSLDARLQALGEELMEGKVGSIIAIEPATGEILVMVSSPGYDPDELVGRDRGNNYMKLLANPRRPLFNRGVMSRYPPGSTFKLVNGLIALQEGVVTPSRKYPCHGGYTIGKGVKCHNHYSPVNLRQAVQMSCNAYFCYAFRAVLDNNRYDSPKQALEVWDDYVESFGFGRSLDSDLSGELSGFVPTRETYDRIYRGSWNSLTVISLSIGQGELGCTPLQMANLAAILANRGYYYTPHIVRHIDGRDSVDSRFYDRHYTKVESRHFDHIVKGMYDAVHADGGTGRRAYVPGLDICGKTGTAQNPHGEDHSTFLCFAPMDNPRIAVSVYVENGGFGGTIAAPIASLIVEQYLTDSISRPALKEYVKNTTISYPYYDRQQH</sequence>
<name>A0ABR4YII8_9BACT</name>
<dbReference type="InterPro" id="IPR050515">
    <property type="entry name" value="Beta-lactam/transpept"/>
</dbReference>
<evidence type="ECO:0000256" key="9">
    <source>
        <dbReference type="ARBA" id="ARBA00022960"/>
    </source>
</evidence>
<keyword evidence="6" id="KW-0645">Protease</keyword>
<evidence type="ECO:0000256" key="6">
    <source>
        <dbReference type="ARBA" id="ARBA00022670"/>
    </source>
</evidence>
<evidence type="ECO:0000256" key="4">
    <source>
        <dbReference type="ARBA" id="ARBA00022519"/>
    </source>
</evidence>
<dbReference type="Pfam" id="PF03717">
    <property type="entry name" value="PBP_dimer"/>
    <property type="match status" value="1"/>
</dbReference>
<proteinExistence type="predicted"/>
<evidence type="ECO:0000256" key="12">
    <source>
        <dbReference type="ARBA" id="ARBA00023136"/>
    </source>
</evidence>
<dbReference type="InterPro" id="IPR012338">
    <property type="entry name" value="Beta-lactam/transpept-like"/>
</dbReference>
<evidence type="ECO:0000256" key="1">
    <source>
        <dbReference type="ARBA" id="ARBA00004167"/>
    </source>
</evidence>
<keyword evidence="5" id="KW-0121">Carboxypeptidase</keyword>
<keyword evidence="11" id="KW-1133">Transmembrane helix</keyword>
<evidence type="ECO:0000256" key="8">
    <source>
        <dbReference type="ARBA" id="ARBA00022801"/>
    </source>
</evidence>
<accession>A0ABR4YII8</accession>
<keyword evidence="4" id="KW-0997">Cell inner membrane</keyword>
<evidence type="ECO:0000256" key="3">
    <source>
        <dbReference type="ARBA" id="ARBA00022475"/>
    </source>
</evidence>
<dbReference type="RefSeq" id="WP_022063041.1">
    <property type="nucleotide sequence ID" value="NZ_JRGF01000008.1"/>
</dbReference>
<comment type="caution">
    <text evidence="16">The sequence shown here is derived from an EMBL/GenBank/DDBJ whole genome shotgun (WGS) entry which is preliminary data.</text>
</comment>
<evidence type="ECO:0000259" key="14">
    <source>
        <dbReference type="Pfam" id="PF00905"/>
    </source>
</evidence>
<keyword evidence="7" id="KW-0812">Transmembrane</keyword>
<evidence type="ECO:0000259" key="15">
    <source>
        <dbReference type="Pfam" id="PF03717"/>
    </source>
</evidence>
<keyword evidence="9" id="KW-0133">Cell shape</keyword>
<dbReference type="Gene3D" id="3.40.710.10">
    <property type="entry name" value="DD-peptidase/beta-lactamase superfamily"/>
    <property type="match status" value="1"/>
</dbReference>
<evidence type="ECO:0000256" key="13">
    <source>
        <dbReference type="ARBA" id="ARBA00023316"/>
    </source>
</evidence>
<dbReference type="PANTHER" id="PTHR30627">
    <property type="entry name" value="PEPTIDOGLYCAN D,D-TRANSPEPTIDASE"/>
    <property type="match status" value="1"/>
</dbReference>
<dbReference type="NCBIfam" id="TIGR03423">
    <property type="entry name" value="pbp2_mrdA"/>
    <property type="match status" value="1"/>
</dbReference>